<dbReference type="PANTHER" id="PTHR48475:SF2">
    <property type="entry name" value="RIBONUCLEASE H"/>
    <property type="match status" value="1"/>
</dbReference>
<accession>A0AAW2RSA1</accession>
<dbReference type="InterPro" id="IPR043502">
    <property type="entry name" value="DNA/RNA_pol_sf"/>
</dbReference>
<keyword evidence="5" id="KW-0378">Hydrolase</keyword>
<dbReference type="AlphaFoldDB" id="A0AAW2RSA1"/>
<dbReference type="Pfam" id="PF17917">
    <property type="entry name" value="RT_RNaseH"/>
    <property type="match status" value="1"/>
</dbReference>
<comment type="caution">
    <text evidence="8">The sequence shown here is derived from an EMBL/GenBank/DDBJ whole genome shotgun (WGS) entry which is preliminary data.</text>
</comment>
<evidence type="ECO:0000256" key="2">
    <source>
        <dbReference type="ARBA" id="ARBA00022695"/>
    </source>
</evidence>
<dbReference type="InterPro" id="IPR041373">
    <property type="entry name" value="RT_RNaseH"/>
</dbReference>
<keyword evidence="6" id="KW-0695">RNA-directed DNA polymerase</keyword>
<protein>
    <recommendedName>
        <fullName evidence="7">Reverse transcriptase RNase H-like domain-containing protein</fullName>
    </recommendedName>
</protein>
<evidence type="ECO:0000256" key="4">
    <source>
        <dbReference type="ARBA" id="ARBA00022759"/>
    </source>
</evidence>
<evidence type="ECO:0000256" key="1">
    <source>
        <dbReference type="ARBA" id="ARBA00022679"/>
    </source>
</evidence>
<dbReference type="PANTHER" id="PTHR48475">
    <property type="entry name" value="RIBONUCLEASE H"/>
    <property type="match status" value="1"/>
</dbReference>
<evidence type="ECO:0000256" key="3">
    <source>
        <dbReference type="ARBA" id="ARBA00022722"/>
    </source>
</evidence>
<evidence type="ECO:0000313" key="8">
    <source>
        <dbReference type="EMBL" id="KAL0383072.1"/>
    </source>
</evidence>
<dbReference type="SUPFAM" id="SSF56672">
    <property type="entry name" value="DNA/RNA polymerases"/>
    <property type="match status" value="1"/>
</dbReference>
<name>A0AAW2RSA1_9LAMI</name>
<reference evidence="8" key="2">
    <citation type="journal article" date="2024" name="Plant">
        <title>Genomic evolution and insights into agronomic trait innovations of Sesamum species.</title>
        <authorList>
            <person name="Miao H."/>
            <person name="Wang L."/>
            <person name="Qu L."/>
            <person name="Liu H."/>
            <person name="Sun Y."/>
            <person name="Le M."/>
            <person name="Wang Q."/>
            <person name="Wei S."/>
            <person name="Zheng Y."/>
            <person name="Lin W."/>
            <person name="Duan Y."/>
            <person name="Cao H."/>
            <person name="Xiong S."/>
            <person name="Wang X."/>
            <person name="Wei L."/>
            <person name="Li C."/>
            <person name="Ma Q."/>
            <person name="Ju M."/>
            <person name="Zhao R."/>
            <person name="Li G."/>
            <person name="Mu C."/>
            <person name="Tian Q."/>
            <person name="Mei H."/>
            <person name="Zhang T."/>
            <person name="Gao T."/>
            <person name="Zhang H."/>
        </authorList>
    </citation>
    <scope>NUCLEOTIDE SEQUENCE</scope>
    <source>
        <strain evidence="8">KEN8</strain>
    </source>
</reference>
<organism evidence="8">
    <name type="scientific">Sesamum calycinum</name>
    <dbReference type="NCBI Taxonomy" id="2727403"/>
    <lineage>
        <taxon>Eukaryota</taxon>
        <taxon>Viridiplantae</taxon>
        <taxon>Streptophyta</taxon>
        <taxon>Embryophyta</taxon>
        <taxon>Tracheophyta</taxon>
        <taxon>Spermatophyta</taxon>
        <taxon>Magnoliopsida</taxon>
        <taxon>eudicotyledons</taxon>
        <taxon>Gunneridae</taxon>
        <taxon>Pentapetalae</taxon>
        <taxon>asterids</taxon>
        <taxon>lamiids</taxon>
        <taxon>Lamiales</taxon>
        <taxon>Pedaliaceae</taxon>
        <taxon>Sesamum</taxon>
    </lineage>
</organism>
<evidence type="ECO:0000256" key="5">
    <source>
        <dbReference type="ARBA" id="ARBA00022801"/>
    </source>
</evidence>
<dbReference type="EMBL" id="JACGWM010000003">
    <property type="protein sequence ID" value="KAL0383072.1"/>
    <property type="molecule type" value="Genomic_DNA"/>
</dbReference>
<keyword evidence="3" id="KW-0540">Nuclease</keyword>
<dbReference type="GO" id="GO:0016787">
    <property type="term" value="F:hydrolase activity"/>
    <property type="evidence" value="ECO:0007669"/>
    <property type="project" value="UniProtKB-KW"/>
</dbReference>
<dbReference type="GO" id="GO:0003964">
    <property type="term" value="F:RNA-directed DNA polymerase activity"/>
    <property type="evidence" value="ECO:0007669"/>
    <property type="project" value="UniProtKB-KW"/>
</dbReference>
<sequence length="181" mass="20550">MVIERGLEANLEKVEVVLKMLMRKSVKDIQKLAGIMASLSRFISKPADKASNFYVSGMLQGVEKNYLLIEKYALALIVTIRKLRPVFQSHEIILLTDQPLKQDLMRLDASGMLVKWVIELGEFHNEFQPRSAIKAQVLTDFLVEMSSQEGGKDQGKWLLQVDGFPNSTQEGTRIVLTPQRF</sequence>
<evidence type="ECO:0000256" key="6">
    <source>
        <dbReference type="ARBA" id="ARBA00022918"/>
    </source>
</evidence>
<dbReference type="GO" id="GO:0004519">
    <property type="term" value="F:endonuclease activity"/>
    <property type="evidence" value="ECO:0007669"/>
    <property type="project" value="UniProtKB-KW"/>
</dbReference>
<keyword evidence="2" id="KW-0548">Nucleotidyltransferase</keyword>
<reference evidence="8" key="1">
    <citation type="submission" date="2020-06" db="EMBL/GenBank/DDBJ databases">
        <authorList>
            <person name="Li T."/>
            <person name="Hu X."/>
            <person name="Zhang T."/>
            <person name="Song X."/>
            <person name="Zhang H."/>
            <person name="Dai N."/>
            <person name="Sheng W."/>
            <person name="Hou X."/>
            <person name="Wei L."/>
        </authorList>
    </citation>
    <scope>NUCLEOTIDE SEQUENCE</scope>
    <source>
        <strain evidence="8">KEN8</strain>
        <tissue evidence="8">Leaf</tissue>
    </source>
</reference>
<keyword evidence="1" id="KW-0808">Transferase</keyword>
<feature type="domain" description="Reverse transcriptase RNase H-like" evidence="7">
    <location>
        <begin position="54"/>
        <end position="123"/>
    </location>
</feature>
<keyword evidence="4" id="KW-0255">Endonuclease</keyword>
<proteinExistence type="predicted"/>
<evidence type="ECO:0000259" key="7">
    <source>
        <dbReference type="Pfam" id="PF17917"/>
    </source>
</evidence>
<gene>
    <name evidence="8" type="ORF">Scaly_0594500</name>
</gene>